<evidence type="ECO:0000313" key="1">
    <source>
        <dbReference type="EMBL" id="PSL08128.1"/>
    </source>
</evidence>
<accession>A0A2P8EF80</accession>
<organism evidence="1 2">
    <name type="scientific">Haloactinopolyspora alba</name>
    <dbReference type="NCBI Taxonomy" id="648780"/>
    <lineage>
        <taxon>Bacteria</taxon>
        <taxon>Bacillati</taxon>
        <taxon>Actinomycetota</taxon>
        <taxon>Actinomycetes</taxon>
        <taxon>Jiangellales</taxon>
        <taxon>Jiangellaceae</taxon>
        <taxon>Haloactinopolyspora</taxon>
    </lineage>
</organism>
<proteinExistence type="predicted"/>
<comment type="caution">
    <text evidence="1">The sequence shown here is derived from an EMBL/GenBank/DDBJ whole genome shotgun (WGS) entry which is preliminary data.</text>
</comment>
<dbReference type="Proteomes" id="UP000243528">
    <property type="component" value="Unassembled WGS sequence"/>
</dbReference>
<dbReference type="AlphaFoldDB" id="A0A2P8EF80"/>
<gene>
    <name evidence="1" type="ORF">CLV30_10195</name>
</gene>
<evidence type="ECO:0000313" key="2">
    <source>
        <dbReference type="Proteomes" id="UP000243528"/>
    </source>
</evidence>
<keyword evidence="2" id="KW-1185">Reference proteome</keyword>
<name>A0A2P8EF80_9ACTN</name>
<protein>
    <submittedName>
        <fullName evidence="1">Uncharacterized protein</fullName>
    </submittedName>
</protein>
<reference evidence="1 2" key="1">
    <citation type="submission" date="2018-03" db="EMBL/GenBank/DDBJ databases">
        <title>Genomic Encyclopedia of Archaeal and Bacterial Type Strains, Phase II (KMG-II): from individual species to whole genera.</title>
        <authorList>
            <person name="Goeker M."/>
        </authorList>
    </citation>
    <scope>NUCLEOTIDE SEQUENCE [LARGE SCALE GENOMIC DNA]</scope>
    <source>
        <strain evidence="1 2">DSM 45211</strain>
    </source>
</reference>
<dbReference type="EMBL" id="PYGE01000001">
    <property type="protein sequence ID" value="PSL08128.1"/>
    <property type="molecule type" value="Genomic_DNA"/>
</dbReference>
<sequence>MTGDRATWLLAGRVVRKHQVQVVVDPYLRRVHGTAFAVYTTRVGRFLPGLGRAHVGSSNLTGPVGTVRCQGIDEP</sequence>